<dbReference type="PROSITE" id="PS50931">
    <property type="entry name" value="HTH_LYSR"/>
    <property type="match status" value="1"/>
</dbReference>
<keyword evidence="4" id="KW-0804">Transcription</keyword>
<evidence type="ECO:0000313" key="6">
    <source>
        <dbReference type="EMBL" id="PSW14660.1"/>
    </source>
</evidence>
<dbReference type="PANTHER" id="PTHR30537:SF68">
    <property type="entry name" value="TRANSCRIPTIONAL REGULATOR-RELATED"/>
    <property type="match status" value="1"/>
</dbReference>
<sequence>MKVEDLELFTTIVRLGGFTAAANALELPRSNVSRRISKLEEELNLKLFFRTTRQISLTQYGKKYYEEVVKALETLNRARLATDSISDVPKGRIKIGLLPETDEAISPLLFLFLDKYPEIELDIRSINNGFIDTYQQDLDLAFHAGEVIDSNLVAREITGLNGRIVASPDYIEKHGRPQQPHDLSDHSCICFRWPNGQVVNCWPIAGEEVMVRGKLTSNSIGLIKRAALNGRGLAFLPKLFINAELKDNELISLLNDFENPFNSEKVWLLYPETKGISRATRLLIEYLVEEVPKIS</sequence>
<dbReference type="Proteomes" id="UP000241346">
    <property type="component" value="Unassembled WGS sequence"/>
</dbReference>
<dbReference type="FunFam" id="1.10.10.10:FF:000001">
    <property type="entry name" value="LysR family transcriptional regulator"/>
    <property type="match status" value="1"/>
</dbReference>
<dbReference type="GO" id="GO:0006351">
    <property type="term" value="P:DNA-templated transcription"/>
    <property type="evidence" value="ECO:0007669"/>
    <property type="project" value="TreeGrafter"/>
</dbReference>
<evidence type="ECO:0000313" key="7">
    <source>
        <dbReference type="Proteomes" id="UP000241346"/>
    </source>
</evidence>
<dbReference type="EMBL" id="PYMB01000002">
    <property type="protein sequence ID" value="PSW14660.1"/>
    <property type="molecule type" value="Genomic_DNA"/>
</dbReference>
<dbReference type="GO" id="GO:0043565">
    <property type="term" value="F:sequence-specific DNA binding"/>
    <property type="evidence" value="ECO:0007669"/>
    <property type="project" value="TreeGrafter"/>
</dbReference>
<dbReference type="PRINTS" id="PR00039">
    <property type="entry name" value="HTHLYSR"/>
</dbReference>
<proteinExistence type="inferred from homology"/>
<dbReference type="AlphaFoldDB" id="A0A2T3NI54"/>
<dbReference type="SUPFAM" id="SSF53850">
    <property type="entry name" value="Periplasmic binding protein-like II"/>
    <property type="match status" value="1"/>
</dbReference>
<evidence type="ECO:0000259" key="5">
    <source>
        <dbReference type="PROSITE" id="PS50931"/>
    </source>
</evidence>
<comment type="caution">
    <text evidence="6">The sequence shown here is derived from an EMBL/GenBank/DDBJ whole genome shotgun (WGS) entry which is preliminary data.</text>
</comment>
<comment type="similarity">
    <text evidence="1">Belongs to the LysR transcriptional regulatory family.</text>
</comment>
<name>A0A2T3NI54_9GAMM</name>
<dbReference type="PANTHER" id="PTHR30537">
    <property type="entry name" value="HTH-TYPE TRANSCRIPTIONAL REGULATOR"/>
    <property type="match status" value="1"/>
</dbReference>
<evidence type="ECO:0000256" key="4">
    <source>
        <dbReference type="ARBA" id="ARBA00023163"/>
    </source>
</evidence>
<dbReference type="GO" id="GO:0003700">
    <property type="term" value="F:DNA-binding transcription factor activity"/>
    <property type="evidence" value="ECO:0007669"/>
    <property type="project" value="InterPro"/>
</dbReference>
<evidence type="ECO:0000256" key="3">
    <source>
        <dbReference type="ARBA" id="ARBA00023125"/>
    </source>
</evidence>
<reference evidence="6 7" key="1">
    <citation type="submission" date="2018-03" db="EMBL/GenBank/DDBJ databases">
        <title>Whole genome sequencing of Histamine producing bacteria.</title>
        <authorList>
            <person name="Butler K."/>
        </authorList>
    </citation>
    <scope>NUCLEOTIDE SEQUENCE [LARGE SCALE GENOMIC DNA]</scope>
    <source>
        <strain evidence="6 7">DSM 19138</strain>
    </source>
</reference>
<organism evidence="6 7">
    <name type="scientific">Photobacterium rosenbergii</name>
    <dbReference type="NCBI Taxonomy" id="294936"/>
    <lineage>
        <taxon>Bacteria</taxon>
        <taxon>Pseudomonadati</taxon>
        <taxon>Pseudomonadota</taxon>
        <taxon>Gammaproteobacteria</taxon>
        <taxon>Vibrionales</taxon>
        <taxon>Vibrionaceae</taxon>
        <taxon>Photobacterium</taxon>
    </lineage>
</organism>
<dbReference type="RefSeq" id="WP_107297900.1">
    <property type="nucleotide sequence ID" value="NZ_JAHVIB010000013.1"/>
</dbReference>
<dbReference type="Gene3D" id="1.10.10.10">
    <property type="entry name" value="Winged helix-like DNA-binding domain superfamily/Winged helix DNA-binding domain"/>
    <property type="match status" value="1"/>
</dbReference>
<gene>
    <name evidence="6" type="ORF">C9J01_09580</name>
</gene>
<dbReference type="InterPro" id="IPR005119">
    <property type="entry name" value="LysR_subst-bd"/>
</dbReference>
<dbReference type="SUPFAM" id="SSF46785">
    <property type="entry name" value="Winged helix' DNA-binding domain"/>
    <property type="match status" value="1"/>
</dbReference>
<dbReference type="Pfam" id="PF03466">
    <property type="entry name" value="LysR_substrate"/>
    <property type="match status" value="1"/>
</dbReference>
<dbReference type="Gene3D" id="3.40.190.10">
    <property type="entry name" value="Periplasmic binding protein-like II"/>
    <property type="match status" value="2"/>
</dbReference>
<dbReference type="InterPro" id="IPR036388">
    <property type="entry name" value="WH-like_DNA-bd_sf"/>
</dbReference>
<keyword evidence="2" id="KW-0805">Transcription regulation</keyword>
<dbReference type="CDD" id="cd08422">
    <property type="entry name" value="PBP2_CrgA_like"/>
    <property type="match status" value="1"/>
</dbReference>
<dbReference type="InterPro" id="IPR036390">
    <property type="entry name" value="WH_DNA-bd_sf"/>
</dbReference>
<dbReference type="InterPro" id="IPR058163">
    <property type="entry name" value="LysR-type_TF_proteobact-type"/>
</dbReference>
<evidence type="ECO:0000256" key="2">
    <source>
        <dbReference type="ARBA" id="ARBA00023015"/>
    </source>
</evidence>
<evidence type="ECO:0000256" key="1">
    <source>
        <dbReference type="ARBA" id="ARBA00009437"/>
    </source>
</evidence>
<keyword evidence="3" id="KW-0238">DNA-binding</keyword>
<accession>A0A2T3NI54</accession>
<protein>
    <submittedName>
        <fullName evidence="6">Transcriptional regulator</fullName>
    </submittedName>
</protein>
<dbReference type="Pfam" id="PF00126">
    <property type="entry name" value="HTH_1"/>
    <property type="match status" value="1"/>
</dbReference>
<dbReference type="InterPro" id="IPR000847">
    <property type="entry name" value="LysR_HTH_N"/>
</dbReference>
<dbReference type="OrthoDB" id="9786526at2"/>
<feature type="domain" description="HTH lysR-type" evidence="5">
    <location>
        <begin position="1"/>
        <end position="58"/>
    </location>
</feature>